<dbReference type="Pfam" id="PF17652">
    <property type="entry name" value="Glyco_hydro81C"/>
    <property type="match status" value="1"/>
</dbReference>
<keyword evidence="7" id="KW-0961">Cell wall biogenesis/degradation</keyword>
<evidence type="ECO:0000259" key="10">
    <source>
        <dbReference type="Pfam" id="PF17652"/>
    </source>
</evidence>
<dbReference type="InterPro" id="IPR040451">
    <property type="entry name" value="GH81_N"/>
</dbReference>
<feature type="domain" description="Glycosyl hydrolase family 81 C-terminal" evidence="10">
    <location>
        <begin position="356"/>
        <end position="705"/>
    </location>
</feature>
<dbReference type="EMBL" id="MU853781">
    <property type="protein sequence ID" value="KAK3941592.1"/>
    <property type="molecule type" value="Genomic_DNA"/>
</dbReference>
<dbReference type="PROSITE" id="PS52008">
    <property type="entry name" value="GH81"/>
    <property type="match status" value="1"/>
</dbReference>
<organism evidence="11 12">
    <name type="scientific">Diplogelasinospora grovesii</name>
    <dbReference type="NCBI Taxonomy" id="303347"/>
    <lineage>
        <taxon>Eukaryota</taxon>
        <taxon>Fungi</taxon>
        <taxon>Dikarya</taxon>
        <taxon>Ascomycota</taxon>
        <taxon>Pezizomycotina</taxon>
        <taxon>Sordariomycetes</taxon>
        <taxon>Sordariomycetidae</taxon>
        <taxon>Sordariales</taxon>
        <taxon>Diplogelasinosporaceae</taxon>
        <taxon>Diplogelasinospora</taxon>
    </lineage>
</organism>
<evidence type="ECO:0000313" key="12">
    <source>
        <dbReference type="Proteomes" id="UP001303473"/>
    </source>
</evidence>
<evidence type="ECO:0000256" key="1">
    <source>
        <dbReference type="ARBA" id="ARBA00000382"/>
    </source>
</evidence>
<accession>A0AAN6ND70</accession>
<reference evidence="12" key="1">
    <citation type="journal article" date="2023" name="Mol. Phylogenet. Evol.">
        <title>Genome-scale phylogeny and comparative genomics of the fungal order Sordariales.</title>
        <authorList>
            <person name="Hensen N."/>
            <person name="Bonometti L."/>
            <person name="Westerberg I."/>
            <person name="Brannstrom I.O."/>
            <person name="Guillou S."/>
            <person name="Cros-Aarteil S."/>
            <person name="Calhoun S."/>
            <person name="Haridas S."/>
            <person name="Kuo A."/>
            <person name="Mondo S."/>
            <person name="Pangilinan J."/>
            <person name="Riley R."/>
            <person name="LaButti K."/>
            <person name="Andreopoulos B."/>
            <person name="Lipzen A."/>
            <person name="Chen C."/>
            <person name="Yan M."/>
            <person name="Daum C."/>
            <person name="Ng V."/>
            <person name="Clum A."/>
            <person name="Steindorff A."/>
            <person name="Ohm R.A."/>
            <person name="Martin F."/>
            <person name="Silar P."/>
            <person name="Natvig D.O."/>
            <person name="Lalanne C."/>
            <person name="Gautier V."/>
            <person name="Ament-Velasquez S.L."/>
            <person name="Kruys A."/>
            <person name="Hutchinson M.I."/>
            <person name="Powell A.J."/>
            <person name="Barry K."/>
            <person name="Miller A.N."/>
            <person name="Grigoriev I.V."/>
            <person name="Debuchy R."/>
            <person name="Gladieux P."/>
            <person name="Hiltunen Thoren M."/>
            <person name="Johannesson H."/>
        </authorList>
    </citation>
    <scope>NUCLEOTIDE SEQUENCE [LARGE SCALE GENOMIC DNA]</scope>
    <source>
        <strain evidence="12">CBS 340.73</strain>
    </source>
</reference>
<keyword evidence="5" id="KW-0119">Carbohydrate metabolism</keyword>
<dbReference type="Proteomes" id="UP001303473">
    <property type="component" value="Unassembled WGS sequence"/>
</dbReference>
<dbReference type="GO" id="GO:0052861">
    <property type="term" value="F:endo-1,3(4)-beta-glucanase activity"/>
    <property type="evidence" value="ECO:0007669"/>
    <property type="project" value="InterPro"/>
</dbReference>
<dbReference type="Pfam" id="PF03639">
    <property type="entry name" value="Glyco_hydro_81"/>
    <property type="match status" value="1"/>
</dbReference>
<dbReference type="PANTHER" id="PTHR31983">
    <property type="entry name" value="ENDO-1,3(4)-BETA-GLUCANASE 1"/>
    <property type="match status" value="1"/>
</dbReference>
<dbReference type="InterPro" id="IPR005200">
    <property type="entry name" value="Endo-beta-glucanase"/>
</dbReference>
<evidence type="ECO:0000256" key="8">
    <source>
        <dbReference type="ARBA" id="ARBA00023326"/>
    </source>
</evidence>
<keyword evidence="12" id="KW-1185">Reference proteome</keyword>
<sequence length="711" mass="78088">MLSSNIFSGPIATDAPPASIGSRKDHPVPRLGIAAAAPIQTNKFYANFFLGNQTAPTYLHPYSVFWAGAKDTSGSWGMAISHIDANQRVYGSETNPVTGTPRYYINPVGISSICISAKELGSTTAVTSDALTAFSARIILRASLQGASVIEFPLVQGSAFVTAVFNGACPLIQTGIFYKTVTRSTKEARPGITKYKLYLEDGTTWLLYAHHTKGDPLDLQIINNGLAQAKGPFYGVIQVAKDPGNADSMYDRTCGVYATDVELSGSAHGEKGTYTFNFKKAGMNLTTTLAMFALPHHQTSFDDQTRDKMTDVKLQTTTKGIAIAVVADSWTMVEPSLPVSIGFVPWLPEAGSISNISSTNKTFIHNIAQQEMKQDILAQTDQPSMYFAGKALAKFAVLIMAIHDILGDNNLAQAGLERLKQAFARFAENKQQYPLVYESAWGGVVSTASYANGNASSDFGNTYYNDHHFHYGYFIYCAAVIGHLDPSWIAANKAYVNMFVRDIANPSPQDKFFPVSRSFDWYHGHSWAHGLIETGDGKDQESSSEDSMHAYAIKMWGNVSGDKKMEARGNLMLAIQARSFPMYYLYTKTNNVQPPNFIGNKVAGILFENKIDHLTYFGPQPEEIEGIHMLPLLPHTPYIRARDFVEEEWNTYFANGRAENIVGGWRGIVYANRATFDPKGAYAFFSTPGFDPSWLDGGASLTWYLCYSAGM</sequence>
<evidence type="ECO:0000313" key="11">
    <source>
        <dbReference type="EMBL" id="KAK3941592.1"/>
    </source>
</evidence>
<comment type="similarity">
    <text evidence="2">Belongs to the glycosyl hydrolase 81 family.</text>
</comment>
<dbReference type="GO" id="GO:0000272">
    <property type="term" value="P:polysaccharide catabolic process"/>
    <property type="evidence" value="ECO:0007669"/>
    <property type="project" value="UniProtKB-KW"/>
</dbReference>
<comment type="caution">
    <text evidence="11">The sequence shown here is derived from an EMBL/GenBank/DDBJ whole genome shotgun (WGS) entry which is preliminary data.</text>
</comment>
<keyword evidence="8" id="KW-0624">Polysaccharide degradation</keyword>
<keyword evidence="4" id="KW-0378">Hydrolase</keyword>
<dbReference type="FunFam" id="1.10.287.1170:FF:000001">
    <property type="entry name" value="Endo-1,3-beta-glucanase Engl1"/>
    <property type="match status" value="1"/>
</dbReference>
<gene>
    <name evidence="11" type="ORF">QBC46DRAFT_258081</name>
</gene>
<keyword evidence="6" id="KW-0326">Glycosidase</keyword>
<dbReference type="EC" id="3.2.1.39" evidence="3"/>
<feature type="domain" description="Glycosyl hydrolase family 81 N-terminal" evidence="9">
    <location>
        <begin position="26"/>
        <end position="347"/>
    </location>
</feature>
<protein>
    <recommendedName>
        <fullName evidence="3">glucan endo-1,3-beta-D-glucosidase</fullName>
        <ecNumber evidence="3">3.2.1.39</ecNumber>
    </recommendedName>
</protein>
<dbReference type="GO" id="GO:0009986">
    <property type="term" value="C:cell surface"/>
    <property type="evidence" value="ECO:0007669"/>
    <property type="project" value="TreeGrafter"/>
</dbReference>
<evidence type="ECO:0000256" key="5">
    <source>
        <dbReference type="ARBA" id="ARBA00023277"/>
    </source>
</evidence>
<evidence type="ECO:0000256" key="4">
    <source>
        <dbReference type="ARBA" id="ARBA00022801"/>
    </source>
</evidence>
<evidence type="ECO:0000256" key="3">
    <source>
        <dbReference type="ARBA" id="ARBA00012780"/>
    </source>
</evidence>
<dbReference type="GO" id="GO:0071555">
    <property type="term" value="P:cell wall organization"/>
    <property type="evidence" value="ECO:0007669"/>
    <property type="project" value="UniProtKB-KW"/>
</dbReference>
<proteinExistence type="inferred from homology"/>
<evidence type="ECO:0000256" key="7">
    <source>
        <dbReference type="ARBA" id="ARBA00023316"/>
    </source>
</evidence>
<evidence type="ECO:0000256" key="2">
    <source>
        <dbReference type="ARBA" id="ARBA00010730"/>
    </source>
</evidence>
<evidence type="ECO:0000256" key="6">
    <source>
        <dbReference type="ARBA" id="ARBA00023295"/>
    </source>
</evidence>
<dbReference type="PANTHER" id="PTHR31983:SF0">
    <property type="entry name" value="GLUCAN ENDO-1,3-BETA-D-GLUCOSIDASE 2"/>
    <property type="match status" value="1"/>
</dbReference>
<dbReference type="InterPro" id="IPR040720">
    <property type="entry name" value="GH81_C"/>
</dbReference>
<dbReference type="GO" id="GO:0042973">
    <property type="term" value="F:glucan endo-1,3-beta-D-glucosidase activity"/>
    <property type="evidence" value="ECO:0007669"/>
    <property type="project" value="UniProtKB-EC"/>
</dbReference>
<evidence type="ECO:0000259" key="9">
    <source>
        <dbReference type="Pfam" id="PF03639"/>
    </source>
</evidence>
<name>A0AAN6ND70_9PEZI</name>
<dbReference type="Gene3D" id="2.70.98.30">
    <property type="entry name" value="Golgi alpha-mannosidase II, domain 4"/>
    <property type="match status" value="1"/>
</dbReference>
<dbReference type="Gene3D" id="1.10.287.1170">
    <property type="entry name" value="glycoside hydrolase family 81 endo-[beta] glucanase"/>
    <property type="match status" value="1"/>
</dbReference>
<comment type="catalytic activity">
    <reaction evidence="1">
        <text>Hydrolysis of (1-&gt;3)-beta-D-glucosidic linkages in (1-&gt;3)-beta-D-glucans.</text>
        <dbReference type="EC" id="3.2.1.39"/>
    </reaction>
</comment>
<dbReference type="AlphaFoldDB" id="A0AAN6ND70"/>